<feature type="transmembrane region" description="Helical" evidence="7">
    <location>
        <begin position="240"/>
        <end position="257"/>
    </location>
</feature>
<keyword evidence="5 7" id="KW-1133">Transmembrane helix</keyword>
<dbReference type="EC" id="2.7.8.13" evidence="7 8"/>
<feature type="transmembrane region" description="Helical" evidence="7">
    <location>
        <begin position="340"/>
        <end position="359"/>
    </location>
</feature>
<dbReference type="GO" id="GO:0051301">
    <property type="term" value="P:cell division"/>
    <property type="evidence" value="ECO:0007669"/>
    <property type="project" value="UniProtKB-KW"/>
</dbReference>
<feature type="transmembrane region" description="Helical" evidence="7">
    <location>
        <begin position="134"/>
        <end position="153"/>
    </location>
</feature>
<comment type="catalytic activity">
    <reaction evidence="7">
        <text>UDP-N-acetyl-alpha-D-muramoyl-L-alanyl-gamma-D-glutamyl-meso-2,6-diaminopimeloyl-D-alanyl-D-alanine + di-trans,octa-cis-undecaprenyl phosphate = di-trans,octa-cis-undecaprenyl diphospho-N-acetyl-alpha-D-muramoyl-L-alanyl-D-glutamyl-meso-2,6-diaminopimeloyl-D-alanyl-D-alanine + UMP</text>
        <dbReference type="Rhea" id="RHEA:28386"/>
        <dbReference type="ChEBI" id="CHEBI:57865"/>
        <dbReference type="ChEBI" id="CHEBI:60392"/>
        <dbReference type="ChEBI" id="CHEBI:61386"/>
        <dbReference type="ChEBI" id="CHEBI:61387"/>
        <dbReference type="EC" id="2.7.8.13"/>
    </reaction>
</comment>
<comment type="similarity">
    <text evidence="2 7">Belongs to the glycosyltransferase 4 family. MraY subfamily.</text>
</comment>
<dbReference type="GO" id="GO:0009252">
    <property type="term" value="P:peptidoglycan biosynthetic process"/>
    <property type="evidence" value="ECO:0007669"/>
    <property type="project" value="UniProtKB-UniRule"/>
</dbReference>
<gene>
    <name evidence="7" type="primary">mraY</name>
    <name evidence="10" type="ORF">ENS41_08450</name>
</gene>
<dbReference type="InterPro" id="IPR003524">
    <property type="entry name" value="PNAcMuramoyl-5peptid_Trfase"/>
</dbReference>
<feature type="transmembrane region" description="Helical" evidence="7">
    <location>
        <begin position="97"/>
        <end position="114"/>
    </location>
</feature>
<dbReference type="InterPro" id="IPR018480">
    <property type="entry name" value="PNAcMuramoyl-5peptid_Trfase_CS"/>
</dbReference>
<feature type="transmembrane region" description="Helical" evidence="7">
    <location>
        <begin position="201"/>
        <end position="220"/>
    </location>
</feature>
<name>A0A7C4GHH6_UNCW3</name>
<dbReference type="UniPathway" id="UPA00219"/>
<evidence type="ECO:0000256" key="6">
    <source>
        <dbReference type="ARBA" id="ARBA00023136"/>
    </source>
</evidence>
<comment type="pathway">
    <text evidence="7">Cell wall biogenesis; peptidoglycan biosynthesis.</text>
</comment>
<evidence type="ECO:0000256" key="3">
    <source>
        <dbReference type="ARBA" id="ARBA00022679"/>
    </source>
</evidence>
<comment type="cofactor">
    <cofactor evidence="7 9">
        <name>Mg(2+)</name>
        <dbReference type="ChEBI" id="CHEBI:18420"/>
    </cofactor>
</comment>
<keyword evidence="7 9" id="KW-0460">Magnesium</keyword>
<keyword evidence="7" id="KW-0131">Cell cycle</keyword>
<keyword evidence="7" id="KW-1003">Cell membrane</keyword>
<comment type="caution">
    <text evidence="10">The sequence shown here is derived from an EMBL/GenBank/DDBJ whole genome shotgun (WGS) entry which is preliminary data.</text>
</comment>
<evidence type="ECO:0000256" key="5">
    <source>
        <dbReference type="ARBA" id="ARBA00022989"/>
    </source>
</evidence>
<dbReference type="GO" id="GO:0008360">
    <property type="term" value="P:regulation of cell shape"/>
    <property type="evidence" value="ECO:0007669"/>
    <property type="project" value="UniProtKB-KW"/>
</dbReference>
<dbReference type="GO" id="GO:0046872">
    <property type="term" value="F:metal ion binding"/>
    <property type="evidence" value="ECO:0007669"/>
    <property type="project" value="UniProtKB-KW"/>
</dbReference>
<accession>A0A7C4GHH6</accession>
<dbReference type="Pfam" id="PF10555">
    <property type="entry name" value="MraY_sig1"/>
    <property type="match status" value="1"/>
</dbReference>
<dbReference type="InterPro" id="IPR000715">
    <property type="entry name" value="Glycosyl_transferase_4"/>
</dbReference>
<comment type="function">
    <text evidence="7">Catalyzes the initial step of the lipid cycle reactions in the biosynthesis of the cell wall peptidoglycan: transfers peptidoglycan precursor phospho-MurNAc-pentapeptide from UDP-MurNAc-pentapeptide onto the lipid carrier undecaprenyl phosphate, yielding undecaprenyl-pyrophosphoryl-MurNAc-pentapeptide, known as lipid I.</text>
</comment>
<dbReference type="HAMAP" id="MF_00038">
    <property type="entry name" value="MraY"/>
    <property type="match status" value="1"/>
</dbReference>
<dbReference type="EMBL" id="DSUT01000181">
    <property type="protein sequence ID" value="HGK28955.1"/>
    <property type="molecule type" value="Genomic_DNA"/>
</dbReference>
<keyword evidence="6 7" id="KW-0472">Membrane</keyword>
<comment type="subcellular location">
    <subcellularLocation>
        <location evidence="7">Cell membrane</location>
        <topology evidence="7">Multi-pass membrane protein</topology>
    </subcellularLocation>
    <subcellularLocation>
        <location evidence="1">Membrane</location>
        <topology evidence="1">Multi-pass membrane protein</topology>
    </subcellularLocation>
</comment>
<keyword evidence="7" id="KW-0132">Cell division</keyword>
<dbReference type="GO" id="GO:0008963">
    <property type="term" value="F:phospho-N-acetylmuramoyl-pentapeptide-transferase activity"/>
    <property type="evidence" value="ECO:0007669"/>
    <property type="project" value="UniProtKB-UniRule"/>
</dbReference>
<organism evidence="10">
    <name type="scientific">candidate division WOR-3 bacterium</name>
    <dbReference type="NCBI Taxonomy" id="2052148"/>
    <lineage>
        <taxon>Bacteria</taxon>
        <taxon>Bacteria division WOR-3</taxon>
    </lineage>
</organism>
<evidence type="ECO:0000256" key="2">
    <source>
        <dbReference type="ARBA" id="ARBA00005583"/>
    </source>
</evidence>
<reference evidence="10" key="1">
    <citation type="journal article" date="2020" name="mSystems">
        <title>Genome- and Community-Level Interaction Insights into Carbon Utilization and Element Cycling Functions of Hydrothermarchaeota in Hydrothermal Sediment.</title>
        <authorList>
            <person name="Zhou Z."/>
            <person name="Liu Y."/>
            <person name="Xu W."/>
            <person name="Pan J."/>
            <person name="Luo Z.H."/>
            <person name="Li M."/>
        </authorList>
    </citation>
    <scope>NUCLEOTIDE SEQUENCE [LARGE SCALE GENOMIC DNA]</scope>
    <source>
        <strain evidence="10">SpSt-488</strain>
    </source>
</reference>
<evidence type="ECO:0000256" key="1">
    <source>
        <dbReference type="ARBA" id="ARBA00004141"/>
    </source>
</evidence>
<dbReference type="PROSITE" id="PS01347">
    <property type="entry name" value="MRAY_1"/>
    <property type="match status" value="1"/>
</dbReference>
<dbReference type="Pfam" id="PF00953">
    <property type="entry name" value="Glycos_transf_4"/>
    <property type="match status" value="1"/>
</dbReference>
<dbReference type="GO" id="GO:0005886">
    <property type="term" value="C:plasma membrane"/>
    <property type="evidence" value="ECO:0007669"/>
    <property type="project" value="UniProtKB-SubCell"/>
</dbReference>
<feature type="transmembrane region" description="Helical" evidence="7">
    <location>
        <begin position="69"/>
        <end position="91"/>
    </location>
</feature>
<keyword evidence="7" id="KW-0133">Cell shape</keyword>
<keyword evidence="7 9" id="KW-0479">Metal-binding</keyword>
<evidence type="ECO:0000313" key="10">
    <source>
        <dbReference type="EMBL" id="HGK28955.1"/>
    </source>
</evidence>
<dbReference type="CDD" id="cd06852">
    <property type="entry name" value="GT_MraY"/>
    <property type="match status" value="1"/>
</dbReference>
<feature type="binding site" evidence="9">
    <location>
        <position position="268"/>
    </location>
    <ligand>
        <name>Mg(2+)</name>
        <dbReference type="ChEBI" id="CHEBI:18420"/>
    </ligand>
</feature>
<protein>
    <recommendedName>
        <fullName evidence="7 8">Phospho-N-acetylmuramoyl-pentapeptide-transferase</fullName>
        <ecNumber evidence="7 8">2.7.8.13</ecNumber>
    </recommendedName>
    <alternativeName>
        <fullName evidence="7">UDP-MurNAc-pentapeptide phosphotransferase</fullName>
    </alternativeName>
</protein>
<feature type="transmembrane region" description="Helical" evidence="7">
    <location>
        <begin position="289"/>
        <end position="312"/>
    </location>
</feature>
<feature type="transmembrane region" description="Helical" evidence="7">
    <location>
        <begin position="26"/>
        <end position="48"/>
    </location>
</feature>
<dbReference type="GO" id="GO:0071555">
    <property type="term" value="P:cell wall organization"/>
    <property type="evidence" value="ECO:0007669"/>
    <property type="project" value="UniProtKB-KW"/>
</dbReference>
<dbReference type="AlphaFoldDB" id="A0A7C4GHH6"/>
<dbReference type="PANTHER" id="PTHR22926:SF5">
    <property type="entry name" value="PHOSPHO-N-ACETYLMURAMOYL-PENTAPEPTIDE-TRANSFERASE HOMOLOG"/>
    <property type="match status" value="1"/>
</dbReference>
<evidence type="ECO:0000256" key="4">
    <source>
        <dbReference type="ARBA" id="ARBA00022692"/>
    </source>
</evidence>
<dbReference type="NCBIfam" id="TIGR00445">
    <property type="entry name" value="mraY"/>
    <property type="match status" value="1"/>
</dbReference>
<evidence type="ECO:0000256" key="9">
    <source>
        <dbReference type="PIRSR" id="PIRSR600715-1"/>
    </source>
</evidence>
<keyword evidence="3 7" id="KW-0808">Transferase</keyword>
<feature type="transmembrane region" description="Helical" evidence="7">
    <location>
        <begin position="173"/>
        <end position="194"/>
    </location>
</feature>
<keyword evidence="7" id="KW-0573">Peptidoglycan synthesis</keyword>
<feature type="binding site" evidence="9">
    <location>
        <position position="193"/>
    </location>
    <ligand>
        <name>Mg(2+)</name>
        <dbReference type="ChEBI" id="CHEBI:18420"/>
    </ligand>
</feature>
<sequence length="362" mass="39531">MLYRWLTALEPALSFLNLFRYITFRAAMAGVTSIVLCLLLGPVLIRLMRRLQMGQRVREEVPERHREKAGTPTMGGLLIIAAAATGVLLFGDLGNRNIQLGLAVLGWLGALGFYDDYVKVRHGRPRGVSKRAKLTGQLLLGLALATAMYFLPADPEIRTKTNFLLFKNVVIDYRWAFIPLVMFVVVGTSNAVNLSDGLDGLASGLLSVSFVSYAILCYVSGHGKLARYLNILYVPGSAEMTVYCLALAGACLGFLWFNVHPAEAFMGDTGSLSLGGALALAALVSKHELLLPVVGAVFVAETGATLLQIVWFRMTGGKRLFLMAPLHHHYEMRGWPESKVVARFMILAVLFGMLAIASLKVR</sequence>
<dbReference type="PROSITE" id="PS01348">
    <property type="entry name" value="MRAY_2"/>
    <property type="match status" value="1"/>
</dbReference>
<evidence type="ECO:0000256" key="8">
    <source>
        <dbReference type="NCBIfam" id="TIGR00445"/>
    </source>
</evidence>
<keyword evidence="4 7" id="KW-0812">Transmembrane</keyword>
<keyword evidence="7" id="KW-0961">Cell wall biogenesis/degradation</keyword>
<evidence type="ECO:0000256" key="7">
    <source>
        <dbReference type="HAMAP-Rule" id="MF_00038"/>
    </source>
</evidence>
<proteinExistence type="inferred from homology"/>
<dbReference type="PANTHER" id="PTHR22926">
    <property type="entry name" value="PHOSPHO-N-ACETYLMURAMOYL-PENTAPEPTIDE-TRANSFERASE"/>
    <property type="match status" value="1"/>
</dbReference>